<accession>A0A8J3PT52</accession>
<proteinExistence type="inferred from homology"/>
<dbReference type="Proteomes" id="UP000630097">
    <property type="component" value="Unassembled WGS sequence"/>
</dbReference>
<protein>
    <recommendedName>
        <fullName evidence="4">NAD-dependent epimerase/dehydratase domain-containing protein</fullName>
    </recommendedName>
</protein>
<dbReference type="Gene3D" id="3.40.50.720">
    <property type="entry name" value="NAD(P)-binding Rossmann-like Domain"/>
    <property type="match status" value="1"/>
</dbReference>
<dbReference type="InterPro" id="IPR050425">
    <property type="entry name" value="NAD(P)_dehydrat-like"/>
</dbReference>
<evidence type="ECO:0000313" key="6">
    <source>
        <dbReference type="Proteomes" id="UP000630097"/>
    </source>
</evidence>
<dbReference type="InterPro" id="IPR036291">
    <property type="entry name" value="NAD(P)-bd_dom_sf"/>
</dbReference>
<dbReference type="InterPro" id="IPR001509">
    <property type="entry name" value="Epimerase_deHydtase"/>
</dbReference>
<dbReference type="Pfam" id="PF01370">
    <property type="entry name" value="Epimerase"/>
    <property type="match status" value="1"/>
</dbReference>
<evidence type="ECO:0000313" key="5">
    <source>
        <dbReference type="EMBL" id="GIG80374.1"/>
    </source>
</evidence>
<comment type="similarity">
    <text evidence="2">Belongs to the NAD(P)-dependent epimerase/dehydratase family. Dihydroflavonol-4-reductase subfamily.</text>
</comment>
<comment type="caution">
    <text evidence="5">The sequence shown here is derived from an EMBL/GenBank/DDBJ whole genome shotgun (WGS) entry which is preliminary data.</text>
</comment>
<keyword evidence="6" id="KW-1185">Reference proteome</keyword>
<feature type="region of interest" description="Disordered" evidence="3">
    <location>
        <begin position="88"/>
        <end position="137"/>
    </location>
</feature>
<name>A0A8J3PT52_9ACTN</name>
<gene>
    <name evidence="5" type="ORF">Pka01_35010</name>
</gene>
<evidence type="ECO:0000256" key="2">
    <source>
        <dbReference type="ARBA" id="ARBA00023445"/>
    </source>
</evidence>
<evidence type="ECO:0000256" key="1">
    <source>
        <dbReference type="ARBA" id="ARBA00023002"/>
    </source>
</evidence>
<evidence type="ECO:0000256" key="3">
    <source>
        <dbReference type="SAM" id="MobiDB-lite"/>
    </source>
</evidence>
<evidence type="ECO:0000259" key="4">
    <source>
        <dbReference type="Pfam" id="PF01370"/>
    </source>
</evidence>
<organism evidence="5 6">
    <name type="scientific">Planotetraspora kaengkrachanensis</name>
    <dbReference type="NCBI Taxonomy" id="575193"/>
    <lineage>
        <taxon>Bacteria</taxon>
        <taxon>Bacillati</taxon>
        <taxon>Actinomycetota</taxon>
        <taxon>Actinomycetes</taxon>
        <taxon>Streptosporangiales</taxon>
        <taxon>Streptosporangiaceae</taxon>
        <taxon>Planotetraspora</taxon>
    </lineage>
</organism>
<dbReference type="GO" id="GO:0016616">
    <property type="term" value="F:oxidoreductase activity, acting on the CH-OH group of donors, NAD or NADP as acceptor"/>
    <property type="evidence" value="ECO:0007669"/>
    <property type="project" value="TreeGrafter"/>
</dbReference>
<feature type="compositionally biased region" description="Low complexity" evidence="3">
    <location>
        <begin position="126"/>
        <end position="137"/>
    </location>
</feature>
<dbReference type="RefSeq" id="WP_203883793.1">
    <property type="nucleotide sequence ID" value="NZ_BAABHH010000012.1"/>
</dbReference>
<feature type="compositionally biased region" description="Low complexity" evidence="3">
    <location>
        <begin position="96"/>
        <end position="109"/>
    </location>
</feature>
<dbReference type="SUPFAM" id="SSF51735">
    <property type="entry name" value="NAD(P)-binding Rossmann-fold domains"/>
    <property type="match status" value="1"/>
</dbReference>
<dbReference type="EMBL" id="BONV01000014">
    <property type="protein sequence ID" value="GIG80374.1"/>
    <property type="molecule type" value="Genomic_DNA"/>
</dbReference>
<keyword evidence="1" id="KW-0560">Oxidoreductase</keyword>
<dbReference type="PANTHER" id="PTHR10366:SF564">
    <property type="entry name" value="STEROL-4-ALPHA-CARBOXYLATE 3-DEHYDROGENASE, DECARBOXYLATING"/>
    <property type="match status" value="1"/>
</dbReference>
<reference evidence="5 6" key="1">
    <citation type="submission" date="2021-01" db="EMBL/GenBank/DDBJ databases">
        <title>Whole genome shotgun sequence of Planotetraspora kaengkrachanensis NBRC 104272.</title>
        <authorList>
            <person name="Komaki H."/>
            <person name="Tamura T."/>
        </authorList>
    </citation>
    <scope>NUCLEOTIDE SEQUENCE [LARGE SCALE GENOMIC DNA]</scope>
    <source>
        <strain evidence="5 6">NBRC 104272</strain>
    </source>
</reference>
<sequence length="137" mass="14415">MAETVLVTGGTGFVAGRCIVELLRRGYAVRTTLRTRAREDEVRDALSTAADPEGRLSFAVADLTSDTGWAEAVAGCEYVLHVASPLGGVATRDPRASGSSRPASSSGRPRSPKNCVRGWERPPARCPGGRCPMSPSD</sequence>
<dbReference type="AlphaFoldDB" id="A0A8J3PT52"/>
<dbReference type="PANTHER" id="PTHR10366">
    <property type="entry name" value="NAD DEPENDENT EPIMERASE/DEHYDRATASE"/>
    <property type="match status" value="1"/>
</dbReference>
<feature type="domain" description="NAD-dependent epimerase/dehydratase" evidence="4">
    <location>
        <begin position="5"/>
        <end position="91"/>
    </location>
</feature>